<dbReference type="Proteomes" id="UP000267585">
    <property type="component" value="Unassembled WGS sequence"/>
</dbReference>
<feature type="region of interest" description="Disordered" evidence="2">
    <location>
        <begin position="1"/>
        <end position="108"/>
    </location>
</feature>
<reference evidence="3 4" key="1">
    <citation type="submission" date="2018-11" db="EMBL/GenBank/DDBJ databases">
        <title>Arenibacter aquaticus sp.nov., a marine bacterium isolated from surface seawater in the South China Sea.</title>
        <authorList>
            <person name="Guo J."/>
            <person name="Sun J."/>
        </authorList>
    </citation>
    <scope>NUCLEOTIDE SEQUENCE [LARGE SCALE GENOMIC DNA]</scope>
    <source>
        <strain evidence="3 4">GUO666</strain>
    </source>
</reference>
<feature type="coiled-coil region" evidence="1">
    <location>
        <begin position="611"/>
        <end position="723"/>
    </location>
</feature>
<sequence length="724" mass="85124">MLEDKEDKLQQSVGTEESSEKTEGTNDAKNQVDTPSNSDSSEEESGSETSTADNQQAISGSKEPEASEEIKTVSQETEAPSKSVEEQVEENKATPQATNNTDTEKKEDVLDEIDESNAEDAEDSDNQQRHHIPMPDYHAMSMENLVGELQRLVRNEKVQAIKKHVDGIKYEFDLKFQEFIDEKKEDFINNGGNEIDFRYNSVTKRQFNEVYSDYREKRNLYYKNLEQGLKTNLTKRLEIINELKALVNVEEDINTTYKNFKDLQERWKNAGPIPRTNYNDVWRTYHHHIEIFYDFLHLNRELRDLDFKHNYEEKLKIVERAEALAKVEDLNKAFQELQTLHKIWKEDIGPVGKEHREEIWDRFSSATKALHQRRQEYYKEQEKVYEQNLVKKNEIIQSIKAIASNVASNHREIQKQIKEIEQLRESFFQAGKVPQKVNEDTWASFKEAVREFNRNKNSYYKNLKKEQQINLDKKRALLELAVSLKDSEDWDSTTPEMKRIQNDWKKIGHVPRKYSDKIWKEFKNACNHYFDRLHALKNEAHKEEVENFEKKSKCLDKLKVFELSGDKDKDLATIKEFISEWKSAGRVPFNKKSINAKFNKILDALFKKLNINRQEAELLKYGNKIQQLANNDNDYAISNERTFIRRKIDESKSEIRQLENNLQFFSNASEDNPLVKEVIKNINNHKESLATWKAKLKKLNILENNLIKEAEEAENAEDSSTEEE</sequence>
<evidence type="ECO:0000256" key="1">
    <source>
        <dbReference type="SAM" id="Coils"/>
    </source>
</evidence>
<dbReference type="OrthoDB" id="5422202at2"/>
<name>A0A3S0CJW4_9FLAO</name>
<dbReference type="RefSeq" id="WP_126162745.1">
    <property type="nucleotide sequence ID" value="NZ_RQPJ01000008.1"/>
</dbReference>
<protein>
    <submittedName>
        <fullName evidence="3">DUF349 domain-containing protein</fullName>
    </submittedName>
</protein>
<feature type="compositionally biased region" description="Basic and acidic residues" evidence="2">
    <location>
        <begin position="62"/>
        <end position="71"/>
    </location>
</feature>
<keyword evidence="4" id="KW-1185">Reference proteome</keyword>
<comment type="caution">
    <text evidence="3">The sequence shown here is derived from an EMBL/GenBank/DDBJ whole genome shotgun (WGS) entry which is preliminary data.</text>
</comment>
<dbReference type="Pfam" id="PF03993">
    <property type="entry name" value="DUF349"/>
    <property type="match status" value="5"/>
</dbReference>
<feature type="compositionally biased region" description="Basic and acidic residues" evidence="2">
    <location>
        <begin position="83"/>
        <end position="92"/>
    </location>
</feature>
<gene>
    <name evidence="3" type="ORF">EHW67_12575</name>
</gene>
<evidence type="ECO:0000256" key="2">
    <source>
        <dbReference type="SAM" id="MobiDB-lite"/>
    </source>
</evidence>
<proteinExistence type="predicted"/>
<evidence type="ECO:0000313" key="4">
    <source>
        <dbReference type="Proteomes" id="UP000267585"/>
    </source>
</evidence>
<organism evidence="3 4">
    <name type="scientific">Arenibacter aquaticus</name>
    <dbReference type="NCBI Taxonomy" id="2489054"/>
    <lineage>
        <taxon>Bacteria</taxon>
        <taxon>Pseudomonadati</taxon>
        <taxon>Bacteroidota</taxon>
        <taxon>Flavobacteriia</taxon>
        <taxon>Flavobacteriales</taxon>
        <taxon>Flavobacteriaceae</taxon>
        <taxon>Arenibacter</taxon>
    </lineage>
</organism>
<dbReference type="AlphaFoldDB" id="A0A3S0CJW4"/>
<evidence type="ECO:0000313" key="3">
    <source>
        <dbReference type="EMBL" id="RTE53012.1"/>
    </source>
</evidence>
<accession>A0A3S0CJW4</accession>
<keyword evidence="1" id="KW-0175">Coiled coil</keyword>
<dbReference type="InterPro" id="IPR007139">
    <property type="entry name" value="DUF349"/>
</dbReference>
<dbReference type="EMBL" id="RQPJ01000008">
    <property type="protein sequence ID" value="RTE53012.1"/>
    <property type="molecule type" value="Genomic_DNA"/>
</dbReference>